<dbReference type="EMBL" id="BK016133">
    <property type="protein sequence ID" value="DAF97422.1"/>
    <property type="molecule type" value="Genomic_DNA"/>
</dbReference>
<sequence>MSSLLDLVSREEHTITEDPVGKPEEITPEEPENVAGTGEVQNGKEEKSDETSTDVEGAENALLGDALKTIASLENVNRTLTQFVKHGISIDHESLVAAYKDISKAYSDNNLKEPAPLVLSIESHQSFDTRTKMVQELILSVESQIHALLKNVQMIQDNRVARIKARTASISHEALHPELSIEEAMTLGQIAISNKPAESIGESIWNDITKKQMVYLPFEAKDVSFFKAIKVEDEKTLVQTLRDNLSNMTVGKDLKLYPLSFRSWKNSAMDQNTTGNGFIVSIDLPMTDRNLWKSFCDEINSLMDDYKDDSGFWSKFFMMGAANNHSKVHTKEDQYKRFAKVLEHIYKKAKKVFDF</sequence>
<name>A0A8S5USS2_9CAUD</name>
<feature type="compositionally biased region" description="Basic and acidic residues" evidence="1">
    <location>
        <begin position="8"/>
        <end position="25"/>
    </location>
</feature>
<protein>
    <submittedName>
        <fullName evidence="2">Uncharacterized protein</fullName>
    </submittedName>
</protein>
<evidence type="ECO:0000256" key="1">
    <source>
        <dbReference type="SAM" id="MobiDB-lite"/>
    </source>
</evidence>
<evidence type="ECO:0000313" key="2">
    <source>
        <dbReference type="EMBL" id="DAF97422.1"/>
    </source>
</evidence>
<accession>A0A8S5USS2</accession>
<reference evidence="2" key="1">
    <citation type="journal article" date="2021" name="Proc. Natl. Acad. Sci. U.S.A.">
        <title>A Catalog of Tens of Thousands of Viruses from Human Metagenomes Reveals Hidden Associations with Chronic Diseases.</title>
        <authorList>
            <person name="Tisza M.J."/>
            <person name="Buck C.B."/>
        </authorList>
    </citation>
    <scope>NUCLEOTIDE SEQUENCE</scope>
    <source>
        <strain evidence="2">CtijX18</strain>
    </source>
</reference>
<feature type="region of interest" description="Disordered" evidence="1">
    <location>
        <begin position="1"/>
        <end position="55"/>
    </location>
</feature>
<organism evidence="2">
    <name type="scientific">Myoviridae sp. ctijX18</name>
    <dbReference type="NCBI Taxonomy" id="2825154"/>
    <lineage>
        <taxon>Viruses</taxon>
        <taxon>Duplodnaviria</taxon>
        <taxon>Heunggongvirae</taxon>
        <taxon>Uroviricota</taxon>
        <taxon>Caudoviricetes</taxon>
    </lineage>
</organism>
<proteinExistence type="predicted"/>